<reference evidence="1" key="2">
    <citation type="journal article" date="2022" name="New Phytol.">
        <title>Evolutionary transition to the ectomycorrhizal habit in the genomes of a hyperdiverse lineage of mushroom-forming fungi.</title>
        <authorList>
            <person name="Looney B."/>
            <person name="Miyauchi S."/>
            <person name="Morin E."/>
            <person name="Drula E."/>
            <person name="Courty P.E."/>
            <person name="Kohler A."/>
            <person name="Kuo A."/>
            <person name="LaButti K."/>
            <person name="Pangilinan J."/>
            <person name="Lipzen A."/>
            <person name="Riley R."/>
            <person name="Andreopoulos W."/>
            <person name="He G."/>
            <person name="Johnson J."/>
            <person name="Nolan M."/>
            <person name="Tritt A."/>
            <person name="Barry K.W."/>
            <person name="Grigoriev I.V."/>
            <person name="Nagy L.G."/>
            <person name="Hibbett D."/>
            <person name="Henrissat B."/>
            <person name="Matheny P.B."/>
            <person name="Labbe J."/>
            <person name="Martin F.M."/>
        </authorList>
    </citation>
    <scope>NUCLEOTIDE SEQUENCE</scope>
    <source>
        <strain evidence="1">EC-137</strain>
    </source>
</reference>
<comment type="caution">
    <text evidence="1">The sequence shown here is derived from an EMBL/GenBank/DDBJ whole genome shotgun (WGS) entry which is preliminary data.</text>
</comment>
<protein>
    <submittedName>
        <fullName evidence="1">Uncharacterized protein</fullName>
    </submittedName>
</protein>
<evidence type="ECO:0000313" key="1">
    <source>
        <dbReference type="EMBL" id="KAI0030646.1"/>
    </source>
</evidence>
<name>A0ACB8QGC9_9AGAM</name>
<evidence type="ECO:0000313" key="2">
    <source>
        <dbReference type="Proteomes" id="UP000814128"/>
    </source>
</evidence>
<dbReference type="EMBL" id="MU273611">
    <property type="protein sequence ID" value="KAI0030646.1"/>
    <property type="molecule type" value="Genomic_DNA"/>
</dbReference>
<gene>
    <name evidence="1" type="ORF">K488DRAFT_87555</name>
</gene>
<accession>A0ACB8QGC9</accession>
<sequence>MFSFRSVVEGLANPQPHPPRRGSEDKDGAHDRSNSTGSGTLELPFSESLSNLRKSFAPARTATPPPAPSVTSSPGTPDRPAKRRLEDRLRASFAIGDASDHSTPAVSSRASPAPFSDTSSPPSDTPPAPESIPLPSSPPILSPQESIAPAFDPSSLPHPLATPPVPLAPLPRLASEVAAGSVSDESSTSQPERVPLPLSPDVEEFASPLDAAIEELSRTASSPSSPVTSESTIPNISVTMESVKLVEDAGHRVEKKHSPDGPVEDRPHSDPKEDVPLSVPLCASTEVATSAVTLTAAEGISRPVTPELPLASPAIPGDIGAIQERLRLVEQRFSDVSTSFKRLQAEKLAADKVLQELTSVQTVQDASGLRDFLQNSQLKVEMAQDEIRRLTGKLTRQEERIEEVRETHRLEGHSQTALIDNLRRQIEEAEALVAASTGSSSEAEKELVTRKAELEKAHVEMEKLKATVKEEEEKRIKAVSLLKTVRQKLVKAEKDRDDALKDVVAGKEREKETAEREREERAKVQAQLGQAKSERDSAVANLKNQYEREIATLKEKNEIESTYESALNTKNARIAGLENSVQTLSAEKNSLFDQLQLRQAEVESSQSHLEVLQSQNTELQFQIREYADRLALVQEELADARREHESRVRSPASSSEDVARMLAAAETRYEAKLADVRRKLQLVEKERAEVEADWSRKLEGKTREAEKWKRAVDSSARNREDSDAIVGRLREELEKVRQEAAVHRAQAAELQMRNQERAEAEHDAKSQVADLKAKATALEQQVEEAKAREVQARAQNKTLREELRKVQSSAALLERSRNPGVGYWSTRQESTGDAVKSPPAASPTRVGSPTPSQSSITGTPNDEEVNLEYLRNVILQFLEHKEMRPNLVRVLSIILRFTPQETRRLIAKV</sequence>
<proteinExistence type="predicted"/>
<reference evidence="1" key="1">
    <citation type="submission" date="2021-02" db="EMBL/GenBank/DDBJ databases">
        <authorList>
            <consortium name="DOE Joint Genome Institute"/>
            <person name="Ahrendt S."/>
            <person name="Looney B.P."/>
            <person name="Miyauchi S."/>
            <person name="Morin E."/>
            <person name="Drula E."/>
            <person name="Courty P.E."/>
            <person name="Chicoki N."/>
            <person name="Fauchery L."/>
            <person name="Kohler A."/>
            <person name="Kuo A."/>
            <person name="Labutti K."/>
            <person name="Pangilinan J."/>
            <person name="Lipzen A."/>
            <person name="Riley R."/>
            <person name="Andreopoulos W."/>
            <person name="He G."/>
            <person name="Johnson J."/>
            <person name="Barry K.W."/>
            <person name="Grigoriev I.V."/>
            <person name="Nagy L."/>
            <person name="Hibbett D."/>
            <person name="Henrissat B."/>
            <person name="Matheny P.B."/>
            <person name="Labbe J."/>
            <person name="Martin F."/>
        </authorList>
    </citation>
    <scope>NUCLEOTIDE SEQUENCE</scope>
    <source>
        <strain evidence="1">EC-137</strain>
    </source>
</reference>
<organism evidence="1 2">
    <name type="scientific">Vararia minispora EC-137</name>
    <dbReference type="NCBI Taxonomy" id="1314806"/>
    <lineage>
        <taxon>Eukaryota</taxon>
        <taxon>Fungi</taxon>
        <taxon>Dikarya</taxon>
        <taxon>Basidiomycota</taxon>
        <taxon>Agaricomycotina</taxon>
        <taxon>Agaricomycetes</taxon>
        <taxon>Russulales</taxon>
        <taxon>Lachnocladiaceae</taxon>
        <taxon>Vararia</taxon>
    </lineage>
</organism>
<keyword evidence="2" id="KW-1185">Reference proteome</keyword>
<dbReference type="Proteomes" id="UP000814128">
    <property type="component" value="Unassembled WGS sequence"/>
</dbReference>